<dbReference type="AlphaFoldDB" id="A0A9P0HNZ1"/>
<gene>
    <name evidence="2" type="ORF">NEZAVI_LOCUS13776</name>
</gene>
<feature type="region of interest" description="Disordered" evidence="1">
    <location>
        <begin position="107"/>
        <end position="132"/>
    </location>
</feature>
<dbReference type="EMBL" id="OV725082">
    <property type="protein sequence ID" value="CAH1405599.1"/>
    <property type="molecule type" value="Genomic_DNA"/>
</dbReference>
<evidence type="ECO:0000256" key="1">
    <source>
        <dbReference type="SAM" id="MobiDB-lite"/>
    </source>
</evidence>
<proteinExistence type="predicted"/>
<keyword evidence="3" id="KW-1185">Reference proteome</keyword>
<accession>A0A9P0HNZ1</accession>
<dbReference type="Proteomes" id="UP001152798">
    <property type="component" value="Chromosome 6"/>
</dbReference>
<reference evidence="2" key="1">
    <citation type="submission" date="2022-01" db="EMBL/GenBank/DDBJ databases">
        <authorList>
            <person name="King R."/>
        </authorList>
    </citation>
    <scope>NUCLEOTIDE SEQUENCE</scope>
</reference>
<evidence type="ECO:0000313" key="3">
    <source>
        <dbReference type="Proteomes" id="UP001152798"/>
    </source>
</evidence>
<protein>
    <submittedName>
        <fullName evidence="2">Uncharacterized protein</fullName>
    </submittedName>
</protein>
<name>A0A9P0HNZ1_NEZVI</name>
<evidence type="ECO:0000313" key="2">
    <source>
        <dbReference type="EMBL" id="CAH1405599.1"/>
    </source>
</evidence>
<organism evidence="2 3">
    <name type="scientific">Nezara viridula</name>
    <name type="common">Southern green stink bug</name>
    <name type="synonym">Cimex viridulus</name>
    <dbReference type="NCBI Taxonomy" id="85310"/>
    <lineage>
        <taxon>Eukaryota</taxon>
        <taxon>Metazoa</taxon>
        <taxon>Ecdysozoa</taxon>
        <taxon>Arthropoda</taxon>
        <taxon>Hexapoda</taxon>
        <taxon>Insecta</taxon>
        <taxon>Pterygota</taxon>
        <taxon>Neoptera</taxon>
        <taxon>Paraneoptera</taxon>
        <taxon>Hemiptera</taxon>
        <taxon>Heteroptera</taxon>
        <taxon>Panheteroptera</taxon>
        <taxon>Pentatomomorpha</taxon>
        <taxon>Pentatomoidea</taxon>
        <taxon>Pentatomidae</taxon>
        <taxon>Pentatominae</taxon>
        <taxon>Nezara</taxon>
    </lineage>
</organism>
<sequence length="216" mass="23695">MIPFITVGAAPGREANRAPRFGRGILRSSYNCQTGCLLPPPLSFLERSDDPLILFVLSLEGIPYNGSTEQLTVQTWHNIHLPARSRSEPIQTGSVCPERADTIHSVCPDRTPDKIAGVRPGDKNKPRPSRSTWLPQVGQQVTVSDSEPGPSIKSHLSLMLLVDKANSNIHSSIRTHQVVCKMKNYAHSNHSLLTHNVNMANCLCGQVSLEFIPCDS</sequence>